<dbReference type="InterPro" id="IPR007206">
    <property type="entry name" value="Protein_HGH1_C"/>
</dbReference>
<dbReference type="SUPFAM" id="SSF48371">
    <property type="entry name" value="ARM repeat"/>
    <property type="match status" value="1"/>
</dbReference>
<dbReference type="Proteomes" id="UP000019763">
    <property type="component" value="Unassembled WGS sequence"/>
</dbReference>
<dbReference type="OrthoDB" id="338814at2759"/>
<dbReference type="AlphaFoldDB" id="A0A023B2Z1"/>
<accession>A0A023B2Z1</accession>
<reference evidence="2" key="1">
    <citation type="submission" date="2013-12" db="EMBL/GenBank/DDBJ databases">
        <authorList>
            <person name="Omoto C.K."/>
            <person name="Sibley D."/>
            <person name="Venepally P."/>
            <person name="Hadjithomas M."/>
            <person name="Karamycheva S."/>
            <person name="Brunk B."/>
            <person name="Roos D."/>
            <person name="Caler E."/>
            <person name="Lorenzi H."/>
        </authorList>
    </citation>
    <scope>NUCLEOTIDE SEQUENCE</scope>
</reference>
<dbReference type="InterPro" id="IPR039717">
    <property type="entry name" value="Hgh1"/>
</dbReference>
<name>A0A023B2Z1_GRENI</name>
<gene>
    <name evidence="2" type="ORF">GNI_115060</name>
</gene>
<dbReference type="RefSeq" id="XP_011131656.1">
    <property type="nucleotide sequence ID" value="XM_011133354.1"/>
</dbReference>
<dbReference type="VEuPathDB" id="CryptoDB:GNI_115060"/>
<dbReference type="Pfam" id="PF04064">
    <property type="entry name" value="DUF384"/>
    <property type="match status" value="1"/>
</dbReference>
<proteinExistence type="predicted"/>
<sequence length="344" mass="38578">MVYKELLQYLKSEKEAVRDEAAKILLGLSSDPAELGPDFKELASEYLWALWRLAQRAPGAGSEEALSALVNFSEHFDAELAQASFLATLCEELGERHVTGPAEVEKLLFMLLANITRNEKAVEYLLQQEVFLWRIFGYFADSGRPTATVISREAGDYVGSILVNLTATKEGRQWFSKIDASFWEVLTNQCRSPARAVLILSVVKNLCCDNVLIEERTVDVRAVLIMVSRMVYPPDNDQVIDQAPAGLVGTQQSSNLSREVNILIQAGAFGLIPDVACRKLAVECFTGLFRVDYAREIARSLNLYEVLRVWHTLELNNDIMTAIEDIVHLVHYSEEELTQHNGTH</sequence>
<evidence type="ECO:0000313" key="2">
    <source>
        <dbReference type="EMBL" id="EZG55277.1"/>
    </source>
</evidence>
<evidence type="ECO:0000313" key="3">
    <source>
        <dbReference type="Proteomes" id="UP000019763"/>
    </source>
</evidence>
<dbReference type="PANTHER" id="PTHR13387">
    <property type="entry name" value="PROTEIN HGH1 HOMOLOG"/>
    <property type="match status" value="1"/>
</dbReference>
<dbReference type="Gene3D" id="1.25.10.10">
    <property type="entry name" value="Leucine-rich Repeat Variant"/>
    <property type="match status" value="1"/>
</dbReference>
<dbReference type="InterPro" id="IPR011989">
    <property type="entry name" value="ARM-like"/>
</dbReference>
<dbReference type="PANTHER" id="PTHR13387:SF9">
    <property type="entry name" value="PROTEIN HGH1 HOMOLOG"/>
    <property type="match status" value="1"/>
</dbReference>
<keyword evidence="3" id="KW-1185">Reference proteome</keyword>
<evidence type="ECO:0000259" key="1">
    <source>
        <dbReference type="Pfam" id="PF04064"/>
    </source>
</evidence>
<comment type="caution">
    <text evidence="2">The sequence shown here is derived from an EMBL/GenBank/DDBJ whole genome shotgun (WGS) entry which is preliminary data.</text>
</comment>
<dbReference type="EMBL" id="AFNH02000857">
    <property type="protein sequence ID" value="EZG55277.1"/>
    <property type="molecule type" value="Genomic_DNA"/>
</dbReference>
<organism evidence="2 3">
    <name type="scientific">Gregarina niphandrodes</name>
    <name type="common">Septate eugregarine</name>
    <dbReference type="NCBI Taxonomy" id="110365"/>
    <lineage>
        <taxon>Eukaryota</taxon>
        <taxon>Sar</taxon>
        <taxon>Alveolata</taxon>
        <taxon>Apicomplexa</taxon>
        <taxon>Conoidasida</taxon>
        <taxon>Gregarinasina</taxon>
        <taxon>Eugregarinorida</taxon>
        <taxon>Gregarinidae</taxon>
        <taxon>Gregarina</taxon>
    </lineage>
</organism>
<protein>
    <submittedName>
        <fullName evidence="2">FAM203 family protein</fullName>
    </submittedName>
</protein>
<dbReference type="InterPro" id="IPR016024">
    <property type="entry name" value="ARM-type_fold"/>
</dbReference>
<dbReference type="GeneID" id="22914077"/>
<feature type="domain" description="Protein HGH1 C-terminal" evidence="1">
    <location>
        <begin position="293"/>
        <end position="336"/>
    </location>
</feature>